<dbReference type="PANTHER" id="PTHR31717">
    <property type="entry name" value="ZINC FINGER PROTEIN CONSTANS-LIKE 10"/>
    <property type="match status" value="1"/>
</dbReference>
<evidence type="ECO:0000256" key="5">
    <source>
        <dbReference type="ARBA" id="ARBA00022771"/>
    </source>
</evidence>
<dbReference type="Pfam" id="PF06203">
    <property type="entry name" value="CCT"/>
    <property type="match status" value="1"/>
</dbReference>
<comment type="caution">
    <text evidence="10">The sequence shown here is derived from an EMBL/GenBank/DDBJ whole genome shotgun (WGS) entry which is preliminary data.</text>
</comment>
<keyword evidence="3" id="KW-0479">Metal-binding</keyword>
<dbReference type="CDD" id="cd19821">
    <property type="entry name" value="Bbox1_BBX-like"/>
    <property type="match status" value="1"/>
</dbReference>
<keyword evidence="6" id="KW-0862">Zinc</keyword>
<gene>
    <name evidence="10" type="ORF">LVIROSA_LOCUS10827</name>
</gene>
<dbReference type="InterPro" id="IPR000315">
    <property type="entry name" value="Znf_B-box"/>
</dbReference>
<dbReference type="AlphaFoldDB" id="A0AAU9MSH0"/>
<dbReference type="PANTHER" id="PTHR31717:SF46">
    <property type="entry name" value="CCT MOTIF FAMILY PROTEIN-RELATED"/>
    <property type="match status" value="1"/>
</dbReference>
<protein>
    <recommendedName>
        <fullName evidence="9">CCT domain-containing protein</fullName>
    </recommendedName>
</protein>
<evidence type="ECO:0000313" key="10">
    <source>
        <dbReference type="EMBL" id="CAH1423553.1"/>
    </source>
</evidence>
<dbReference type="InterPro" id="IPR049808">
    <property type="entry name" value="CONSTANS-like_Bbox1"/>
</dbReference>
<evidence type="ECO:0000256" key="3">
    <source>
        <dbReference type="ARBA" id="ARBA00022723"/>
    </source>
</evidence>
<evidence type="ECO:0000256" key="7">
    <source>
        <dbReference type="ARBA" id="ARBA00023242"/>
    </source>
</evidence>
<dbReference type="EMBL" id="CAKMRJ010001112">
    <property type="protein sequence ID" value="CAH1423553.1"/>
    <property type="molecule type" value="Genomic_DNA"/>
</dbReference>
<dbReference type="PROSITE" id="PS51017">
    <property type="entry name" value="CCT"/>
    <property type="match status" value="1"/>
</dbReference>
<evidence type="ECO:0000256" key="1">
    <source>
        <dbReference type="ARBA" id="ARBA00004123"/>
    </source>
</evidence>
<dbReference type="SMART" id="SM00336">
    <property type="entry name" value="BBOX"/>
    <property type="match status" value="1"/>
</dbReference>
<keyword evidence="11" id="KW-1185">Reference proteome</keyword>
<feature type="domain" description="CCT" evidence="9">
    <location>
        <begin position="396"/>
        <end position="438"/>
    </location>
</feature>
<evidence type="ECO:0000256" key="8">
    <source>
        <dbReference type="PROSITE-ProRule" id="PRU00357"/>
    </source>
</evidence>
<evidence type="ECO:0000256" key="6">
    <source>
        <dbReference type="ARBA" id="ARBA00022833"/>
    </source>
</evidence>
<evidence type="ECO:0000256" key="4">
    <source>
        <dbReference type="ARBA" id="ARBA00022737"/>
    </source>
</evidence>
<comment type="subcellular location">
    <subcellularLocation>
        <location evidence="1 8">Nucleus</location>
    </subcellularLocation>
</comment>
<dbReference type="GO" id="GO:0008270">
    <property type="term" value="F:zinc ion binding"/>
    <property type="evidence" value="ECO:0007669"/>
    <property type="project" value="UniProtKB-KW"/>
</dbReference>
<accession>A0AAU9MSH0</accession>
<keyword evidence="4" id="KW-0677">Repeat</keyword>
<proteinExistence type="inferred from homology"/>
<sequence length="452" mass="50035">MRLSMSPSHVNFSMISTSRRNRTLFSAHDSDDVPINYRQHQVARALVYCKSDAAKLCFQCDNRVHSANSLSRRHPRSFLCDNCNLQPAIAHHLFDKMLFCQVCDMNENGCSSVQGHSIEELNAYTGCPSHDEFLKILSTIRDRGPSIDPQFHPISSLNLNENLVSDQNEDQMGLVASTLNELASAVKFEPWIVNPSSIIPPHLTYLPSCDQKDPNPFFSDGSNLTKDGSDLNNLGLNEGEVLCDNVNLGDVSLSFDGGYELFNGIPQPQTRYPSEGGGGDCLVMEKNLSVTESNSHIENTLEATSSGQQDCTTFPASRMAASANVLQVVSGGGNMLMNPSCNQSVVNLGFPNMPLSLSNITGESSATDYQDCGLSPMFLTRESLWESNFESSPQARDKAKMRYNEKKKTRMFGKQIRYASRKARADTRKRVKGRFVKAGEEYDYDPLVTTGF</sequence>
<dbReference type="GO" id="GO:0006355">
    <property type="term" value="P:regulation of DNA-templated transcription"/>
    <property type="evidence" value="ECO:0007669"/>
    <property type="project" value="UniProtKB-ARBA"/>
</dbReference>
<reference evidence="10 11" key="1">
    <citation type="submission" date="2022-01" db="EMBL/GenBank/DDBJ databases">
        <authorList>
            <person name="Xiong W."/>
            <person name="Schranz E."/>
        </authorList>
    </citation>
    <scope>NUCLEOTIDE SEQUENCE [LARGE SCALE GENOMIC DNA]</scope>
</reference>
<keyword evidence="5" id="KW-0863">Zinc-finger</keyword>
<name>A0AAU9MSH0_9ASTR</name>
<dbReference type="GO" id="GO:0005634">
    <property type="term" value="C:nucleus"/>
    <property type="evidence" value="ECO:0007669"/>
    <property type="project" value="UniProtKB-SubCell"/>
</dbReference>
<evidence type="ECO:0000313" key="11">
    <source>
        <dbReference type="Proteomes" id="UP001157418"/>
    </source>
</evidence>
<evidence type="ECO:0000259" key="9">
    <source>
        <dbReference type="PROSITE" id="PS51017"/>
    </source>
</evidence>
<keyword evidence="7 8" id="KW-0539">Nucleus</keyword>
<comment type="similarity">
    <text evidence="2">Belongs to the CONSTANS family.</text>
</comment>
<dbReference type="InterPro" id="IPR010402">
    <property type="entry name" value="CCT_domain"/>
</dbReference>
<evidence type="ECO:0000256" key="2">
    <source>
        <dbReference type="ARBA" id="ARBA00010024"/>
    </source>
</evidence>
<organism evidence="10 11">
    <name type="scientific">Lactuca virosa</name>
    <dbReference type="NCBI Taxonomy" id="75947"/>
    <lineage>
        <taxon>Eukaryota</taxon>
        <taxon>Viridiplantae</taxon>
        <taxon>Streptophyta</taxon>
        <taxon>Embryophyta</taxon>
        <taxon>Tracheophyta</taxon>
        <taxon>Spermatophyta</taxon>
        <taxon>Magnoliopsida</taxon>
        <taxon>eudicotyledons</taxon>
        <taxon>Gunneridae</taxon>
        <taxon>Pentapetalae</taxon>
        <taxon>asterids</taxon>
        <taxon>campanulids</taxon>
        <taxon>Asterales</taxon>
        <taxon>Asteraceae</taxon>
        <taxon>Cichorioideae</taxon>
        <taxon>Cichorieae</taxon>
        <taxon>Lactucinae</taxon>
        <taxon>Lactuca</taxon>
    </lineage>
</organism>
<dbReference type="Proteomes" id="UP001157418">
    <property type="component" value="Unassembled WGS sequence"/>
</dbReference>